<evidence type="ECO:0000256" key="8">
    <source>
        <dbReference type="ARBA" id="ARBA00023316"/>
    </source>
</evidence>
<evidence type="ECO:0000313" key="12">
    <source>
        <dbReference type="EMBL" id="ASP38894.1"/>
    </source>
</evidence>
<comment type="catalytic activity">
    <reaction evidence="1">
        <text>Hydrolyzes the link between N-acetylmuramoyl residues and L-amino acid residues in certain cell-wall glycopeptides.</text>
        <dbReference type="EC" id="3.5.1.28"/>
    </reaction>
</comment>
<dbReference type="SMART" id="SM00646">
    <property type="entry name" value="Ami_3"/>
    <property type="match status" value="1"/>
</dbReference>
<feature type="chain" id="PRO_5012194733" description="N-acetylmuramoyl-L-alanine amidase AmiC" evidence="10">
    <location>
        <begin position="26"/>
        <end position="443"/>
    </location>
</feature>
<name>A0A222FK60_9GAMM</name>
<dbReference type="GO" id="GO:0030288">
    <property type="term" value="C:outer membrane-bounded periplasmic space"/>
    <property type="evidence" value="ECO:0007669"/>
    <property type="project" value="TreeGrafter"/>
</dbReference>
<keyword evidence="8" id="KW-0961">Cell wall biogenesis/degradation</keyword>
<dbReference type="PANTHER" id="PTHR30404:SF0">
    <property type="entry name" value="N-ACETYLMURAMOYL-L-ALANINE AMIDASE AMIC"/>
    <property type="match status" value="1"/>
</dbReference>
<protein>
    <recommendedName>
        <fullName evidence="9">N-acetylmuramoyl-L-alanine amidase AmiC</fullName>
        <ecNumber evidence="4">3.5.1.28</ecNumber>
    </recommendedName>
</protein>
<feature type="domain" description="LysM" evidence="11">
    <location>
        <begin position="397"/>
        <end position="440"/>
    </location>
</feature>
<evidence type="ECO:0000256" key="3">
    <source>
        <dbReference type="ARBA" id="ARBA00010860"/>
    </source>
</evidence>
<dbReference type="Pfam" id="PF11741">
    <property type="entry name" value="AMIN"/>
    <property type="match status" value="1"/>
</dbReference>
<dbReference type="Gene3D" id="2.60.40.3500">
    <property type="match status" value="1"/>
</dbReference>
<keyword evidence="7" id="KW-0378">Hydrolase</keyword>
<evidence type="ECO:0000256" key="6">
    <source>
        <dbReference type="ARBA" id="ARBA00022764"/>
    </source>
</evidence>
<dbReference type="EC" id="3.5.1.28" evidence="4"/>
<dbReference type="FunFam" id="3.40.630.40:FF:000001">
    <property type="entry name" value="N-acetylmuramoyl-L-alanine amidase"/>
    <property type="match status" value="1"/>
</dbReference>
<dbReference type="Gene3D" id="3.40.630.40">
    <property type="entry name" value="Zn-dependent exopeptidases"/>
    <property type="match status" value="1"/>
</dbReference>
<keyword evidence="5 10" id="KW-0732">Signal</keyword>
<comment type="subcellular location">
    <subcellularLocation>
        <location evidence="2">Periplasm</location>
    </subcellularLocation>
</comment>
<evidence type="ECO:0000256" key="1">
    <source>
        <dbReference type="ARBA" id="ARBA00001561"/>
    </source>
</evidence>
<dbReference type="SMART" id="SM00257">
    <property type="entry name" value="LysM"/>
    <property type="match status" value="1"/>
</dbReference>
<sequence>MKNTRFGIQTCLLFALVTITGAAHGDVKDIRVWQSPDNTRLVFDLSGPHEHKIFQLSNPERVVIDLPSAKLLKPAAEIDVASTWVDSIRSGKRGKNDLRIVLDMQQRLTPRSFPLPPNKKYPYHRLVVDLEKPKITQAVAEPIKRSEPSSNKARDIIIAIDAGHGGEDPGAIGPRGTQEKKVVLKIAQELESLLRAEPGFTPYMVRTGDYYIGLRARTGKAREANADFFVSLHADAFKHPSASGSSVFVLSERGATSETARWLADKENDSDLIGGVSLEGREDHLAMTLLDLSMTAKRESSVHIGSKILGRMKHISKLHKRQVEEANFAVLKAPDMPALLVETGFISNPGEERKLGTSAYRKKMARAVFEGVRDYFNRYPPRGTLIAARQQKSSVYHTYTIQRGDTLSAIAVRNGVGLTDLRRANNLKNDRIRIGQTLKIPKT</sequence>
<gene>
    <name evidence="12" type="ORF">CHH28_09460</name>
</gene>
<dbReference type="CDD" id="cd02696">
    <property type="entry name" value="MurNAc-LAA"/>
    <property type="match status" value="1"/>
</dbReference>
<dbReference type="InterPro" id="IPR021731">
    <property type="entry name" value="AMIN_dom"/>
</dbReference>
<organism evidence="12 13">
    <name type="scientific">Bacterioplanes sanyensis</name>
    <dbReference type="NCBI Taxonomy" id="1249553"/>
    <lineage>
        <taxon>Bacteria</taxon>
        <taxon>Pseudomonadati</taxon>
        <taxon>Pseudomonadota</taxon>
        <taxon>Gammaproteobacteria</taxon>
        <taxon>Oceanospirillales</taxon>
        <taxon>Oceanospirillaceae</taxon>
        <taxon>Bacterioplanes</taxon>
    </lineage>
</organism>
<dbReference type="InterPro" id="IPR050695">
    <property type="entry name" value="N-acetylmuramoyl_amidase_3"/>
</dbReference>
<dbReference type="PROSITE" id="PS51782">
    <property type="entry name" value="LYSM"/>
    <property type="match status" value="1"/>
</dbReference>
<dbReference type="Gene3D" id="3.10.350.10">
    <property type="entry name" value="LysM domain"/>
    <property type="match status" value="1"/>
</dbReference>
<dbReference type="RefSeq" id="WP_094060080.1">
    <property type="nucleotide sequence ID" value="NZ_CP022530.1"/>
</dbReference>
<evidence type="ECO:0000259" key="11">
    <source>
        <dbReference type="PROSITE" id="PS51782"/>
    </source>
</evidence>
<feature type="signal peptide" evidence="10">
    <location>
        <begin position="1"/>
        <end position="25"/>
    </location>
</feature>
<dbReference type="KEGG" id="bsan:CHH28_09460"/>
<dbReference type="SUPFAM" id="SSF54106">
    <property type="entry name" value="LysM domain"/>
    <property type="match status" value="1"/>
</dbReference>
<evidence type="ECO:0000256" key="2">
    <source>
        <dbReference type="ARBA" id="ARBA00004418"/>
    </source>
</evidence>
<evidence type="ECO:0000256" key="9">
    <source>
        <dbReference type="ARBA" id="ARBA00074581"/>
    </source>
</evidence>
<dbReference type="OrthoDB" id="9806267at2"/>
<dbReference type="Pfam" id="PF01520">
    <property type="entry name" value="Amidase_3"/>
    <property type="match status" value="1"/>
</dbReference>
<evidence type="ECO:0000313" key="13">
    <source>
        <dbReference type="Proteomes" id="UP000202440"/>
    </source>
</evidence>
<reference evidence="12 13" key="1">
    <citation type="submission" date="2017-07" db="EMBL/GenBank/DDBJ databases">
        <title>Annotated genome sequence of Bacterioplanes sanyensis isolated from Red Sea.</title>
        <authorList>
            <person name="Rehman Z.U."/>
        </authorList>
    </citation>
    <scope>NUCLEOTIDE SEQUENCE [LARGE SCALE GENOMIC DNA]</scope>
    <source>
        <strain evidence="12 13">NV9</strain>
    </source>
</reference>
<keyword evidence="13" id="KW-1185">Reference proteome</keyword>
<dbReference type="AlphaFoldDB" id="A0A222FK60"/>
<evidence type="ECO:0000256" key="5">
    <source>
        <dbReference type="ARBA" id="ARBA00022729"/>
    </source>
</evidence>
<evidence type="ECO:0000256" key="7">
    <source>
        <dbReference type="ARBA" id="ARBA00022801"/>
    </source>
</evidence>
<dbReference type="SUPFAM" id="SSF53187">
    <property type="entry name" value="Zn-dependent exopeptidases"/>
    <property type="match status" value="1"/>
</dbReference>
<proteinExistence type="inferred from homology"/>
<dbReference type="InterPro" id="IPR002508">
    <property type="entry name" value="MurNAc-LAA_cat"/>
</dbReference>
<accession>A0A222FK60</accession>
<evidence type="ECO:0000256" key="10">
    <source>
        <dbReference type="SAM" id="SignalP"/>
    </source>
</evidence>
<dbReference type="PANTHER" id="PTHR30404">
    <property type="entry name" value="N-ACETYLMURAMOYL-L-ALANINE AMIDASE"/>
    <property type="match status" value="1"/>
</dbReference>
<dbReference type="InterPro" id="IPR018392">
    <property type="entry name" value="LysM"/>
</dbReference>
<dbReference type="EMBL" id="CP022530">
    <property type="protein sequence ID" value="ASP38894.1"/>
    <property type="molecule type" value="Genomic_DNA"/>
</dbReference>
<comment type="similarity">
    <text evidence="3">Belongs to the N-acetylmuramoyl-L-alanine amidase 3 family.</text>
</comment>
<dbReference type="GO" id="GO:0071555">
    <property type="term" value="P:cell wall organization"/>
    <property type="evidence" value="ECO:0007669"/>
    <property type="project" value="UniProtKB-KW"/>
</dbReference>
<dbReference type="Proteomes" id="UP000202440">
    <property type="component" value="Chromosome"/>
</dbReference>
<evidence type="ECO:0000256" key="4">
    <source>
        <dbReference type="ARBA" id="ARBA00011901"/>
    </source>
</evidence>
<dbReference type="GO" id="GO:0009253">
    <property type="term" value="P:peptidoglycan catabolic process"/>
    <property type="evidence" value="ECO:0007669"/>
    <property type="project" value="InterPro"/>
</dbReference>
<dbReference type="Pfam" id="PF01476">
    <property type="entry name" value="LysM"/>
    <property type="match status" value="1"/>
</dbReference>
<keyword evidence="6" id="KW-0574">Periplasm</keyword>
<dbReference type="InterPro" id="IPR036779">
    <property type="entry name" value="LysM_dom_sf"/>
</dbReference>
<dbReference type="GO" id="GO:0008745">
    <property type="term" value="F:N-acetylmuramoyl-L-alanine amidase activity"/>
    <property type="evidence" value="ECO:0007669"/>
    <property type="project" value="UniProtKB-EC"/>
</dbReference>
<dbReference type="CDD" id="cd00118">
    <property type="entry name" value="LysM"/>
    <property type="match status" value="1"/>
</dbReference>